<feature type="compositionally biased region" description="Low complexity" evidence="1">
    <location>
        <begin position="1"/>
        <end position="31"/>
    </location>
</feature>
<dbReference type="EMBL" id="CP141884">
    <property type="protein sequence ID" value="WRT66314.1"/>
    <property type="molecule type" value="Genomic_DNA"/>
</dbReference>
<feature type="region of interest" description="Disordered" evidence="1">
    <location>
        <begin position="1"/>
        <end position="49"/>
    </location>
</feature>
<proteinExistence type="predicted"/>
<feature type="compositionally biased region" description="Low complexity" evidence="1">
    <location>
        <begin position="38"/>
        <end position="49"/>
    </location>
</feature>
<keyword evidence="3" id="KW-1185">Reference proteome</keyword>
<accession>A0ABZ1CYD2</accession>
<protein>
    <submittedName>
        <fullName evidence="2">Uncharacterized protein</fullName>
    </submittedName>
</protein>
<dbReference type="GeneID" id="87955400"/>
<feature type="compositionally biased region" description="Polar residues" evidence="1">
    <location>
        <begin position="363"/>
        <end position="421"/>
    </location>
</feature>
<dbReference type="Proteomes" id="UP001329825">
    <property type="component" value="Chromosome 4"/>
</dbReference>
<feature type="region of interest" description="Disordered" evidence="1">
    <location>
        <begin position="160"/>
        <end position="179"/>
    </location>
</feature>
<organism evidence="2 3">
    <name type="scientific">Kwoniella shivajii</name>
    <dbReference type="NCBI Taxonomy" id="564305"/>
    <lineage>
        <taxon>Eukaryota</taxon>
        <taxon>Fungi</taxon>
        <taxon>Dikarya</taxon>
        <taxon>Basidiomycota</taxon>
        <taxon>Agaricomycotina</taxon>
        <taxon>Tremellomycetes</taxon>
        <taxon>Tremellales</taxon>
        <taxon>Cryptococcaceae</taxon>
        <taxon>Kwoniella</taxon>
    </lineage>
</organism>
<dbReference type="RefSeq" id="XP_062791054.1">
    <property type="nucleotide sequence ID" value="XM_062935003.1"/>
</dbReference>
<evidence type="ECO:0000313" key="3">
    <source>
        <dbReference type="Proteomes" id="UP001329825"/>
    </source>
</evidence>
<gene>
    <name evidence="2" type="ORF">IL334_003269</name>
</gene>
<evidence type="ECO:0000313" key="2">
    <source>
        <dbReference type="EMBL" id="WRT66314.1"/>
    </source>
</evidence>
<evidence type="ECO:0000256" key="1">
    <source>
        <dbReference type="SAM" id="MobiDB-lite"/>
    </source>
</evidence>
<name>A0ABZ1CYD2_9TREE</name>
<feature type="region of interest" description="Disordered" evidence="1">
    <location>
        <begin position="317"/>
        <end position="527"/>
    </location>
</feature>
<reference evidence="2 3" key="1">
    <citation type="submission" date="2024-01" db="EMBL/GenBank/DDBJ databases">
        <title>Comparative genomics of Cryptococcus and Kwoniella reveals pathogenesis evolution and contrasting modes of karyotype evolution via chromosome fusion or intercentromeric recombination.</title>
        <authorList>
            <person name="Coelho M.A."/>
            <person name="David-Palma M."/>
            <person name="Shea T."/>
            <person name="Bowers K."/>
            <person name="McGinley-Smith S."/>
            <person name="Mohammad A.W."/>
            <person name="Gnirke A."/>
            <person name="Yurkov A.M."/>
            <person name="Nowrousian M."/>
            <person name="Sun S."/>
            <person name="Cuomo C.A."/>
            <person name="Heitman J."/>
        </authorList>
    </citation>
    <scope>NUCLEOTIDE SEQUENCE [LARGE SCALE GENOMIC DNA]</scope>
    <source>
        <strain evidence="2">CBS 11374</strain>
    </source>
</reference>
<sequence>MTLTLRSKSSNSTSTSHFSLSLSKSKSLSLSRTRRRANTLSPSSSSSAATTELETLELSLLLDTKPIKPTIEETLIIPQEEEQKPLGGKIKFVINDIPESDAKVSSKLVKGRKKYMTEVNNNPQDLLLDLTKSNMNRDHNQLLPSPLIKTTFPKSPYPFPPTPPTLLPLPSSRDKKYSHRRSRSFSELITSSSSISQPWRDRDTWLAMNAAKPPIIPQRKGSIPADLTQGGWRGKGGGTFFGADMNSPIPGNKVRVKPISPPTSPSRSYRFNHKKDGEIVHHENEIITFTQSPASTMECSPQSLNELIDQHKSDSSWNVMDVSPASSEEGHTTSKKTRYHTTFEEEYDDDDDLLPPLLPRTITRASSFSSTSRNTTPIPWAQRSGNISPGNKTPTSSLPRTPSRQAKCPTSSPLGDNTPKTWMQVHPSPPKTERKIISPLMTPRTPGSPTKGALRNGFRPQRRSTSPLPLTPPSTEDDGKSVKSPGKKFWKSLKLGSPSKGGERRVGFRRPSFDQGETSPIKKIGWF</sequence>
<feature type="compositionally biased region" description="Acidic residues" evidence="1">
    <location>
        <begin position="344"/>
        <end position="353"/>
    </location>
</feature>
<feature type="region of interest" description="Disordered" evidence="1">
    <location>
        <begin position="246"/>
        <end position="271"/>
    </location>
</feature>